<protein>
    <submittedName>
        <fullName evidence="2">Uncharacterized protein</fullName>
    </submittedName>
</protein>
<evidence type="ECO:0000313" key="3">
    <source>
        <dbReference type="Proteomes" id="UP001204798"/>
    </source>
</evidence>
<organism evidence="2 3">
    <name type="scientific">Candidatus Fervidibacter sacchari</name>
    <dbReference type="NCBI Taxonomy" id="1448929"/>
    <lineage>
        <taxon>Bacteria</taxon>
        <taxon>Candidatus Fervidibacterota</taxon>
        <taxon>Candidatus Fervidibacter</taxon>
    </lineage>
</organism>
<reference evidence="2 3" key="1">
    <citation type="submission" date="2022-08" db="EMBL/GenBank/DDBJ databases">
        <title>Bacterial and archaeal communities from various locations to study Microbial Dark Matter (Phase II).</title>
        <authorList>
            <person name="Stepanauskas R."/>
        </authorList>
    </citation>
    <scope>NUCLEOTIDE SEQUENCE [LARGE SCALE GENOMIC DNA]</scope>
    <source>
        <strain evidence="2 3">PD1</strain>
    </source>
</reference>
<name>A0ABT2ETE2_9BACT</name>
<evidence type="ECO:0000256" key="1">
    <source>
        <dbReference type="SAM" id="MobiDB-lite"/>
    </source>
</evidence>
<sequence>MEKGSLSVTLWMIVAPLKAKAQTNDPPPSGSCYVSPFSSNPESNLDSVVQYSRRGNHIWQVTPTSAEDWDYCVFCGFFAPYGVRIVNWTDFDAGGEFGYSPDGVHFYPFDLSQDNPELAERVNAYRTNPNFWEILKIAPRLDDILSFCSFCGMLTYNDDPVIGDPWRMTVWEFEIDPPYIDALPQDGATYTFTATIRPEKDHYGQSMARVIEFGLGSSAEPGYCLNATRVQGLWTDTTAEDNDLKFVPNQPGLEVYAEGVNPTNYSIAVTNQAVLSASIQVRCLDYGAYGTVWAYAYGLGLARWKGTFVERGAMIPLDQRDGLDNDGDGKVDEDLLDGEDKDEDGRVDEEARGNCIYDGWQWNNGAATDDDDPEPPNQLPPANQPRPGDLLSRYEEYRGFVIQGSHQRTNPNTKDVFIYNPHRLDVSGFATLGLQIHLVRKGEFAAVFDVPTDNDGDRRIDEDPLDGVDNDRDGQFDEDPADEDYPILIELRSSMAINRYWRTANIATHPVIAVLYNPFFFPEPGNPPPGQLPLGTHGPTFPGVPPYVFIYVRQLRYYTDPNRGDSPIDPRDPAVIRLVVAHELGNTLSIQDHTGATTRQCFMYDTDNSYLNANYDPIPGEYCGANPGCRWLFSLKGPSY</sequence>
<feature type="compositionally biased region" description="Acidic residues" evidence="1">
    <location>
        <begin position="334"/>
        <end position="347"/>
    </location>
</feature>
<accession>A0ABT2ETE2</accession>
<dbReference type="Proteomes" id="UP001204798">
    <property type="component" value="Unassembled WGS sequence"/>
</dbReference>
<evidence type="ECO:0000313" key="2">
    <source>
        <dbReference type="EMBL" id="MCS3921239.1"/>
    </source>
</evidence>
<keyword evidence="3" id="KW-1185">Reference proteome</keyword>
<comment type="caution">
    <text evidence="2">The sequence shown here is derived from an EMBL/GenBank/DDBJ whole genome shotgun (WGS) entry which is preliminary data.</text>
</comment>
<dbReference type="RefSeq" id="WP_259102226.1">
    <property type="nucleotide sequence ID" value="NZ_CP130454.1"/>
</dbReference>
<gene>
    <name evidence="2" type="ORF">M2350_003685</name>
</gene>
<feature type="region of interest" description="Disordered" evidence="1">
    <location>
        <begin position="318"/>
        <end position="390"/>
    </location>
</feature>
<proteinExistence type="predicted"/>
<feature type="region of interest" description="Disordered" evidence="1">
    <location>
        <begin position="455"/>
        <end position="481"/>
    </location>
</feature>
<dbReference type="EMBL" id="JANUCP010000011">
    <property type="protein sequence ID" value="MCS3921239.1"/>
    <property type="molecule type" value="Genomic_DNA"/>
</dbReference>
<feature type="compositionally biased region" description="Pro residues" evidence="1">
    <location>
        <begin position="375"/>
        <end position="384"/>
    </location>
</feature>
<feature type="compositionally biased region" description="Basic and acidic residues" evidence="1">
    <location>
        <begin position="318"/>
        <end position="333"/>
    </location>
</feature>